<reference evidence="3" key="1">
    <citation type="submission" date="2021-01" db="EMBL/GenBank/DDBJ databases">
        <authorList>
            <consortium name="Genoscope - CEA"/>
            <person name="William W."/>
        </authorList>
    </citation>
    <scope>NUCLEOTIDE SEQUENCE</scope>
</reference>
<dbReference type="EMBL" id="CAJJDM010000007">
    <property type="protein sequence ID" value="CAD8045904.1"/>
    <property type="molecule type" value="Genomic_DNA"/>
</dbReference>
<dbReference type="Pfam" id="PF02493">
    <property type="entry name" value="MORN"/>
    <property type="match status" value="6"/>
</dbReference>
<dbReference type="PANTHER" id="PTHR43215">
    <property type="entry name" value="RADIAL SPOKE HEAD 1 HOMOLOG"/>
    <property type="match status" value="1"/>
</dbReference>
<proteinExistence type="predicted"/>
<evidence type="ECO:0000313" key="4">
    <source>
        <dbReference type="Proteomes" id="UP000688137"/>
    </source>
</evidence>
<dbReference type="OMA" id="GIWYFKN"/>
<feature type="compositionally biased region" description="Acidic residues" evidence="2">
    <location>
        <begin position="1"/>
        <end position="10"/>
    </location>
</feature>
<dbReference type="Proteomes" id="UP000688137">
    <property type="component" value="Unassembled WGS sequence"/>
</dbReference>
<gene>
    <name evidence="3" type="ORF">PPRIM_AZ9-3.1.T0100085</name>
</gene>
<keyword evidence="4" id="KW-1185">Reference proteome</keyword>
<comment type="caution">
    <text evidence="3">The sequence shown here is derived from an EMBL/GenBank/DDBJ whole genome shotgun (WGS) entry which is preliminary data.</text>
</comment>
<feature type="compositionally biased region" description="Basic and acidic residues" evidence="2">
    <location>
        <begin position="18"/>
        <end position="31"/>
    </location>
</feature>
<dbReference type="PANTHER" id="PTHR43215:SF14">
    <property type="entry name" value="RADIAL SPOKE HEAD 1 HOMOLOG"/>
    <property type="match status" value="1"/>
</dbReference>
<dbReference type="InterPro" id="IPR003409">
    <property type="entry name" value="MORN"/>
</dbReference>
<protein>
    <recommendedName>
        <fullName evidence="5">MORN repeat protein</fullName>
    </recommendedName>
</protein>
<organism evidence="3 4">
    <name type="scientific">Paramecium primaurelia</name>
    <dbReference type="NCBI Taxonomy" id="5886"/>
    <lineage>
        <taxon>Eukaryota</taxon>
        <taxon>Sar</taxon>
        <taxon>Alveolata</taxon>
        <taxon>Ciliophora</taxon>
        <taxon>Intramacronucleata</taxon>
        <taxon>Oligohymenophorea</taxon>
        <taxon>Peniculida</taxon>
        <taxon>Parameciidae</taxon>
        <taxon>Paramecium</taxon>
    </lineage>
</organism>
<feature type="region of interest" description="Disordered" evidence="2">
    <location>
        <begin position="1"/>
        <end position="32"/>
    </location>
</feature>
<dbReference type="SMART" id="SM00698">
    <property type="entry name" value="MORN"/>
    <property type="match status" value="5"/>
</dbReference>
<sequence>MADENPDDNNFEFIKFLPEGDQKTKSSRDYTGKGQAKYANNEIYEGDYVDGKRNGKGKYNYANGDVYFGDFINNAKHGIGKLTYKEKGDYFGQWENGKRHGEGIFTYPNKDQYSGWWAFGKKEGNGTYIYNDTGMRLVGQWKENKFVSGRWILPNGTYYDGEFDNNKPNKTGIWYFKNGNKIQGTYNQKIIPNDDPDDKKLNIEMKWASNGYLYQNADLVNAHEKF</sequence>
<evidence type="ECO:0000313" key="3">
    <source>
        <dbReference type="EMBL" id="CAD8045904.1"/>
    </source>
</evidence>
<evidence type="ECO:0008006" key="5">
    <source>
        <dbReference type="Google" id="ProtNLM"/>
    </source>
</evidence>
<accession>A0A8S1JTA7</accession>
<evidence type="ECO:0000256" key="1">
    <source>
        <dbReference type="ARBA" id="ARBA00022737"/>
    </source>
</evidence>
<keyword evidence="1" id="KW-0677">Repeat</keyword>
<evidence type="ECO:0000256" key="2">
    <source>
        <dbReference type="SAM" id="MobiDB-lite"/>
    </source>
</evidence>
<name>A0A8S1JTA7_PARPR</name>
<dbReference type="AlphaFoldDB" id="A0A8S1JTA7"/>